<feature type="compositionally biased region" description="Acidic residues" evidence="1">
    <location>
        <begin position="65"/>
        <end position="84"/>
    </location>
</feature>
<dbReference type="InParanoid" id="A0A1Z5KN76"/>
<protein>
    <submittedName>
        <fullName evidence="3">Uncharacterized protein</fullName>
    </submittedName>
</protein>
<feature type="compositionally biased region" description="Polar residues" evidence="1">
    <location>
        <begin position="101"/>
        <end position="117"/>
    </location>
</feature>
<evidence type="ECO:0000313" key="3">
    <source>
        <dbReference type="EMBL" id="GAX27461.1"/>
    </source>
</evidence>
<keyword evidence="4" id="KW-1185">Reference proteome</keyword>
<name>A0A1Z5KN76_FISSO</name>
<organism evidence="3 4">
    <name type="scientific">Fistulifera solaris</name>
    <name type="common">Oleaginous diatom</name>
    <dbReference type="NCBI Taxonomy" id="1519565"/>
    <lineage>
        <taxon>Eukaryota</taxon>
        <taxon>Sar</taxon>
        <taxon>Stramenopiles</taxon>
        <taxon>Ochrophyta</taxon>
        <taxon>Bacillariophyta</taxon>
        <taxon>Bacillariophyceae</taxon>
        <taxon>Bacillariophycidae</taxon>
        <taxon>Naviculales</taxon>
        <taxon>Naviculaceae</taxon>
        <taxon>Fistulifera</taxon>
    </lineage>
</organism>
<dbReference type="AlphaFoldDB" id="A0A1Z5KN76"/>
<keyword evidence="2" id="KW-0732">Signal</keyword>
<feature type="signal peptide" evidence="2">
    <location>
        <begin position="1"/>
        <end position="21"/>
    </location>
</feature>
<dbReference type="EMBL" id="BDSP01000257">
    <property type="protein sequence ID" value="GAX27461.1"/>
    <property type="molecule type" value="Genomic_DNA"/>
</dbReference>
<feature type="chain" id="PRO_5013392043" evidence="2">
    <location>
        <begin position="22"/>
        <end position="245"/>
    </location>
</feature>
<accession>A0A1Z5KN76</accession>
<comment type="caution">
    <text evidence="3">The sequence shown here is derived from an EMBL/GenBank/DDBJ whole genome shotgun (WGS) entry which is preliminary data.</text>
</comment>
<sequence length="245" mass="27434">MKMMICLQLVIGCSFLLSTHAFVVFPTNSISSLQRSSLSPLHVTKKRRRKRTDESPSESSSSFDSEGDDLNDLPDFDLGEDDQDSDKATTTPSKKPKRKISTNPDEITVNMMGSANQQTVRSLDELLRDRSLERKFEFDEPIDESIPDLVDLGRTGPSPTVSRKEQRRQAAVARDAAKPVEAEPLQLPFEMTNAKGEIQFNKVLEAGAWLGIFLLIGWEIYINSPFFERAAPMAPIVYETPPKLS</sequence>
<evidence type="ECO:0000256" key="1">
    <source>
        <dbReference type="SAM" id="MobiDB-lite"/>
    </source>
</evidence>
<feature type="region of interest" description="Disordered" evidence="1">
    <location>
        <begin position="41"/>
        <end position="117"/>
    </location>
</feature>
<reference evidence="3 4" key="1">
    <citation type="journal article" date="2015" name="Plant Cell">
        <title>Oil accumulation by the oleaginous diatom Fistulifera solaris as revealed by the genome and transcriptome.</title>
        <authorList>
            <person name="Tanaka T."/>
            <person name="Maeda Y."/>
            <person name="Veluchamy A."/>
            <person name="Tanaka M."/>
            <person name="Abida H."/>
            <person name="Marechal E."/>
            <person name="Bowler C."/>
            <person name="Muto M."/>
            <person name="Sunaga Y."/>
            <person name="Tanaka M."/>
            <person name="Yoshino T."/>
            <person name="Taniguchi T."/>
            <person name="Fukuda Y."/>
            <person name="Nemoto M."/>
            <person name="Matsumoto M."/>
            <person name="Wong P.S."/>
            <person name="Aburatani S."/>
            <person name="Fujibuchi W."/>
        </authorList>
    </citation>
    <scope>NUCLEOTIDE SEQUENCE [LARGE SCALE GENOMIC DNA]</scope>
    <source>
        <strain evidence="3 4">JPCC DA0580</strain>
    </source>
</reference>
<proteinExistence type="predicted"/>
<dbReference type="OrthoDB" id="46853at2759"/>
<gene>
    <name evidence="3" type="ORF">FisN_23Hh075</name>
</gene>
<dbReference type="Proteomes" id="UP000198406">
    <property type="component" value="Unassembled WGS sequence"/>
</dbReference>
<evidence type="ECO:0000313" key="4">
    <source>
        <dbReference type="Proteomes" id="UP000198406"/>
    </source>
</evidence>
<evidence type="ECO:0000256" key="2">
    <source>
        <dbReference type="SAM" id="SignalP"/>
    </source>
</evidence>